<reference evidence="2" key="1">
    <citation type="submission" date="2021-08" db="EMBL/GenBank/DDBJ databases">
        <authorList>
            <person name="Misof B."/>
            <person name="Oliver O."/>
            <person name="Podsiadlowski L."/>
            <person name="Donath A."/>
            <person name="Peters R."/>
            <person name="Mayer C."/>
            <person name="Rust J."/>
            <person name="Gunkel S."/>
            <person name="Lesny P."/>
            <person name="Martin S."/>
            <person name="Oeyen J.P."/>
            <person name="Petersen M."/>
            <person name="Panagiotis P."/>
            <person name="Wilbrandt J."/>
            <person name="Tanja T."/>
        </authorList>
    </citation>
    <scope>NUCLEOTIDE SEQUENCE</scope>
    <source>
        <strain evidence="2">GBR_01_08_01A</strain>
        <tissue evidence="2">Thorax + abdomen</tissue>
    </source>
</reference>
<evidence type="ECO:0000313" key="3">
    <source>
        <dbReference type="Proteomes" id="UP001258017"/>
    </source>
</evidence>
<feature type="compositionally biased region" description="Basic and acidic residues" evidence="1">
    <location>
        <begin position="12"/>
        <end position="43"/>
    </location>
</feature>
<name>A0AAD9S0H1_9HYME</name>
<sequence>MGNKNSTQPCKSRNDQKSNDDRFSQWEDKTSDKREGCRTKSADSDEGFGRASFHQSLHHFLSAPAQ</sequence>
<comment type="caution">
    <text evidence="2">The sequence shown here is derived from an EMBL/GenBank/DDBJ whole genome shotgun (WGS) entry which is preliminary data.</text>
</comment>
<feature type="compositionally biased region" description="Polar residues" evidence="1">
    <location>
        <begin position="1"/>
        <end position="11"/>
    </location>
</feature>
<evidence type="ECO:0000256" key="1">
    <source>
        <dbReference type="SAM" id="MobiDB-lite"/>
    </source>
</evidence>
<dbReference type="EMBL" id="JAIFRP010000002">
    <property type="protein sequence ID" value="KAK2588988.1"/>
    <property type="molecule type" value="Genomic_DNA"/>
</dbReference>
<keyword evidence="3" id="KW-1185">Reference proteome</keyword>
<evidence type="ECO:0000313" key="2">
    <source>
        <dbReference type="EMBL" id="KAK2588988.1"/>
    </source>
</evidence>
<dbReference type="Proteomes" id="UP001258017">
    <property type="component" value="Unassembled WGS sequence"/>
</dbReference>
<gene>
    <name evidence="2" type="ORF">KPH14_001837</name>
</gene>
<accession>A0AAD9S0H1</accession>
<reference evidence="2" key="2">
    <citation type="journal article" date="2023" name="Commun. Biol.">
        <title>Intrasexual cuticular hydrocarbon dimorphism in a wasp sheds light on hydrocarbon biosynthesis genes in Hymenoptera.</title>
        <authorList>
            <person name="Moris V.C."/>
            <person name="Podsiadlowski L."/>
            <person name="Martin S."/>
            <person name="Oeyen J.P."/>
            <person name="Donath A."/>
            <person name="Petersen M."/>
            <person name="Wilbrandt J."/>
            <person name="Misof B."/>
            <person name="Liedtke D."/>
            <person name="Thamm M."/>
            <person name="Scheiner R."/>
            <person name="Schmitt T."/>
            <person name="Niehuis O."/>
        </authorList>
    </citation>
    <scope>NUCLEOTIDE SEQUENCE</scope>
    <source>
        <strain evidence="2">GBR_01_08_01A</strain>
    </source>
</reference>
<organism evidence="2 3">
    <name type="scientific">Odynerus spinipes</name>
    <dbReference type="NCBI Taxonomy" id="1348599"/>
    <lineage>
        <taxon>Eukaryota</taxon>
        <taxon>Metazoa</taxon>
        <taxon>Ecdysozoa</taxon>
        <taxon>Arthropoda</taxon>
        <taxon>Hexapoda</taxon>
        <taxon>Insecta</taxon>
        <taxon>Pterygota</taxon>
        <taxon>Neoptera</taxon>
        <taxon>Endopterygota</taxon>
        <taxon>Hymenoptera</taxon>
        <taxon>Apocrita</taxon>
        <taxon>Aculeata</taxon>
        <taxon>Vespoidea</taxon>
        <taxon>Vespidae</taxon>
        <taxon>Eumeninae</taxon>
        <taxon>Odynerus</taxon>
    </lineage>
</organism>
<dbReference type="AlphaFoldDB" id="A0AAD9S0H1"/>
<proteinExistence type="predicted"/>
<protein>
    <submittedName>
        <fullName evidence="2">Uncharacterized protein</fullName>
    </submittedName>
</protein>
<feature type="region of interest" description="Disordered" evidence="1">
    <location>
        <begin position="1"/>
        <end position="50"/>
    </location>
</feature>